<comment type="similarity">
    <text evidence="1">Belongs to the VgrG protein family.</text>
</comment>
<dbReference type="Pfam" id="PF13296">
    <property type="entry name" value="T6SS_Vgr"/>
    <property type="match status" value="1"/>
</dbReference>
<dbReference type="NCBIfam" id="TIGR01646">
    <property type="entry name" value="vgr_GE"/>
    <property type="match status" value="1"/>
</dbReference>
<dbReference type="Pfam" id="PF05954">
    <property type="entry name" value="Phage_GPD"/>
    <property type="match status" value="1"/>
</dbReference>
<dbReference type="InterPro" id="IPR028244">
    <property type="entry name" value="T6SS_Rhs_Vgr_dom"/>
</dbReference>
<evidence type="ECO:0000259" key="3">
    <source>
        <dbReference type="Pfam" id="PF10106"/>
    </source>
</evidence>
<evidence type="ECO:0000313" key="6">
    <source>
        <dbReference type="Proteomes" id="UP000735592"/>
    </source>
</evidence>
<organism evidence="5 6">
    <name type="scientific">Pseudoduganella danionis</name>
    <dbReference type="NCBI Taxonomy" id="1890295"/>
    <lineage>
        <taxon>Bacteria</taxon>
        <taxon>Pseudomonadati</taxon>
        <taxon>Pseudomonadota</taxon>
        <taxon>Betaproteobacteria</taxon>
        <taxon>Burkholderiales</taxon>
        <taxon>Oxalobacteraceae</taxon>
        <taxon>Telluria group</taxon>
        <taxon>Pseudoduganella</taxon>
    </lineage>
</organism>
<proteinExistence type="inferred from homology"/>
<feature type="domain" description="Putative type VI secretion system Rhs element associated Vgr" evidence="4">
    <location>
        <begin position="613"/>
        <end position="716"/>
    </location>
</feature>
<reference evidence="5 6" key="1">
    <citation type="submission" date="2019-11" db="EMBL/GenBank/DDBJ databases">
        <title>Type strains purchased from KCTC, JCM and DSMZ.</title>
        <authorList>
            <person name="Lu H."/>
        </authorList>
    </citation>
    <scope>NUCLEOTIDE SEQUENCE [LARGE SCALE GENOMIC DNA]</scope>
    <source>
        <strain evidence="5 6">DSM 103461</strain>
    </source>
</reference>
<gene>
    <name evidence="5" type="primary">tssI</name>
    <name evidence="5" type="ORF">GM655_15995</name>
</gene>
<dbReference type="Pfam" id="PF10106">
    <property type="entry name" value="DUF2345"/>
    <property type="match status" value="1"/>
</dbReference>
<dbReference type="SUPFAM" id="SSF69279">
    <property type="entry name" value="Phage tail proteins"/>
    <property type="match status" value="2"/>
</dbReference>
<dbReference type="InterPro" id="IPR017847">
    <property type="entry name" value="T6SS_RhsGE_Vgr_subset"/>
</dbReference>
<dbReference type="SUPFAM" id="SSF69255">
    <property type="entry name" value="gp5 N-terminal domain-like"/>
    <property type="match status" value="1"/>
</dbReference>
<dbReference type="InterPro" id="IPR006531">
    <property type="entry name" value="Gp5/Vgr_OB"/>
</dbReference>
<dbReference type="Proteomes" id="UP000735592">
    <property type="component" value="Unassembled WGS sequence"/>
</dbReference>
<dbReference type="SUPFAM" id="SSF69349">
    <property type="entry name" value="Phage fibre proteins"/>
    <property type="match status" value="1"/>
</dbReference>
<protein>
    <submittedName>
        <fullName evidence="5">Type VI secretion system tip protein VgrG</fullName>
    </submittedName>
</protein>
<dbReference type="Gene3D" id="2.40.50.230">
    <property type="entry name" value="Gp5 N-terminal domain"/>
    <property type="match status" value="1"/>
</dbReference>
<evidence type="ECO:0000259" key="4">
    <source>
        <dbReference type="Pfam" id="PF13296"/>
    </source>
</evidence>
<keyword evidence="6" id="KW-1185">Reference proteome</keyword>
<accession>A0ABW9SRP0</accession>
<evidence type="ECO:0000256" key="1">
    <source>
        <dbReference type="ARBA" id="ARBA00005558"/>
    </source>
</evidence>
<feature type="domain" description="Gp5/Type VI secretion system Vgr protein OB-fold" evidence="2">
    <location>
        <begin position="529"/>
        <end position="586"/>
    </location>
</feature>
<dbReference type="InterPro" id="IPR037026">
    <property type="entry name" value="Vgr_OB-fold_dom_sf"/>
</dbReference>
<evidence type="ECO:0000259" key="2">
    <source>
        <dbReference type="Pfam" id="PF04717"/>
    </source>
</evidence>
<dbReference type="InterPro" id="IPR006533">
    <property type="entry name" value="T6SS_Vgr_RhsGE"/>
</dbReference>
<dbReference type="NCBIfam" id="TIGR03361">
    <property type="entry name" value="VI_Rhs_Vgr"/>
    <property type="match status" value="1"/>
</dbReference>
<dbReference type="Gene3D" id="2.30.110.50">
    <property type="match status" value="1"/>
</dbReference>
<feature type="domain" description="DUF2345" evidence="3">
    <location>
        <begin position="758"/>
        <end position="895"/>
    </location>
</feature>
<dbReference type="Pfam" id="PF04717">
    <property type="entry name" value="Phage_base_V"/>
    <property type="match status" value="1"/>
</dbReference>
<name>A0ABW9SRP0_9BURK</name>
<dbReference type="EMBL" id="WNKW01000004">
    <property type="protein sequence ID" value="MTW34310.1"/>
    <property type="molecule type" value="Genomic_DNA"/>
</dbReference>
<comment type="caution">
    <text evidence="5">The sequence shown here is derived from an EMBL/GenBank/DDBJ whole genome shotgun (WGS) entry which is preliminary data.</text>
</comment>
<evidence type="ECO:0000313" key="5">
    <source>
        <dbReference type="EMBL" id="MTW34310.1"/>
    </source>
</evidence>
<dbReference type="InterPro" id="IPR018769">
    <property type="entry name" value="VgrG2_DUF2345"/>
</dbReference>
<dbReference type="Gene3D" id="4.10.220.110">
    <property type="match status" value="1"/>
</dbReference>
<dbReference type="Gene3D" id="3.55.50.10">
    <property type="entry name" value="Baseplate protein-like domains"/>
    <property type="match status" value="1"/>
</dbReference>
<sequence>MPSRQDRSGPWLPPRTDRTWPPLRSHTLCARHHRNRGNPMNLDSAVASLYDTFTRLTSAQRPLRLRLAMADGVHDDLLLPQRLVGHEAIFNGHTYHLLCIADSAMLALKDFIGVPAEIQIVTATGDLRSICGIVASAASGESDGALASYELTITDALQIMEQRLNTRVFRNMNELDIITTLVNEWQQKISVMRGSFALQIDSVLASRDHPAREFTFQHNESDANFIRRLMKRRGIAWYFQSGLGDADLPAHLHGSGTPVHTLALFDDSMRLPRNVASTVAFQRDLATMESDAITGWSAVRTLQSAQVHNFSWDYLQPSARDDMRSSAASASDQGELGSRLADELQSHLVQAPHCSDDKADFDSQTALRLDSHDYAAKHFRGEGTVRDLAVGTWVELCGHAELDSHAVEQREFVITAQEIAADNNLPKEMNERIARLFADSGWSTGRYRVFQQHGQPLRFLTRFRCVRRGTPIVAAYDVRADMPQPRLQSAMVVGPEPHKVWCDEYGRVKIRFPATRADDHQHAGGIGASDGESDSAWVRVVSNWAGDGAGNLAQCGALHLPRVGSEVLVDFLGGDPDKPVIIGQLFNGAAPPPAFSRTGALPGNAALSGLRSRELGGTRGNQLRLDDTEGQISAQLASDHGASELNLGFLTTPRLHGSAEPRGEGAELRSDQAVALRGVQGVYLVAGSRASRQLERQALAAVTGDAESVRKELDRLATAHEIAHAQGASVADLVRKIEHWDSVSNIAQSSAGATDTGTMGGAPLIAAHGDAGVLISSADTVLVGTQKNFETSSIGDHQASAGRSLFLRATQAVQLFAARLGMRLIAGAGNIQIEAHEGEIIIKSLKRIHLISNECVRLEAPTLQLISQGAKTSYVDGQIVDECKANYTVKCAEYVQLGAGDSTSETLELPHSDIEHNQQVQLRDLQTKAPLPNQRYRITVEDGTIYEGLSGSDGLTERFTTKEAFAHYDIELLD</sequence>